<comment type="caution">
    <text evidence="1">The sequence shown here is derived from an EMBL/GenBank/DDBJ whole genome shotgun (WGS) entry which is preliminary data.</text>
</comment>
<sequence length="168" mass="18877">MYDMLMCLLGINKSLTLRVWQNENDIIGFIDSDWAGDGVDRKSTAGYIFKVFGCTVFIGFIDSDWAGDGVDRKSTAGYIFKVFGCTVSWASRKQATVALSSTEAEYVALDLATIEAWPLRELKELLSSQKNPTMLFYQAQCNVTFIKASVRNFHRRDNPLASHCFQST</sequence>
<evidence type="ECO:0000313" key="2">
    <source>
        <dbReference type="Proteomes" id="UP001458880"/>
    </source>
</evidence>
<dbReference type="CDD" id="cd09272">
    <property type="entry name" value="RNase_HI_RT_Ty1"/>
    <property type="match status" value="1"/>
</dbReference>
<proteinExistence type="predicted"/>
<name>A0AAW1IWR0_POPJA</name>
<evidence type="ECO:0000313" key="1">
    <source>
        <dbReference type="EMBL" id="KAK9694594.1"/>
    </source>
</evidence>
<accession>A0AAW1IWR0</accession>
<reference evidence="1 2" key="1">
    <citation type="journal article" date="2024" name="BMC Genomics">
        <title>De novo assembly and annotation of Popillia japonica's genome with initial clues to its potential as an invasive pest.</title>
        <authorList>
            <person name="Cucini C."/>
            <person name="Boschi S."/>
            <person name="Funari R."/>
            <person name="Cardaioli E."/>
            <person name="Iannotti N."/>
            <person name="Marturano G."/>
            <person name="Paoli F."/>
            <person name="Bruttini M."/>
            <person name="Carapelli A."/>
            <person name="Frati F."/>
            <person name="Nardi F."/>
        </authorList>
    </citation>
    <scope>NUCLEOTIDE SEQUENCE [LARGE SCALE GENOMIC DNA]</scope>
    <source>
        <strain evidence="1">DMR45628</strain>
    </source>
</reference>
<dbReference type="AlphaFoldDB" id="A0AAW1IWR0"/>
<organism evidence="1 2">
    <name type="scientific">Popillia japonica</name>
    <name type="common">Japanese beetle</name>
    <dbReference type="NCBI Taxonomy" id="7064"/>
    <lineage>
        <taxon>Eukaryota</taxon>
        <taxon>Metazoa</taxon>
        <taxon>Ecdysozoa</taxon>
        <taxon>Arthropoda</taxon>
        <taxon>Hexapoda</taxon>
        <taxon>Insecta</taxon>
        <taxon>Pterygota</taxon>
        <taxon>Neoptera</taxon>
        <taxon>Endopterygota</taxon>
        <taxon>Coleoptera</taxon>
        <taxon>Polyphaga</taxon>
        <taxon>Scarabaeiformia</taxon>
        <taxon>Scarabaeidae</taxon>
        <taxon>Rutelinae</taxon>
        <taxon>Popillia</taxon>
    </lineage>
</organism>
<dbReference type="EMBL" id="JASPKY010000508">
    <property type="protein sequence ID" value="KAK9694594.1"/>
    <property type="molecule type" value="Genomic_DNA"/>
</dbReference>
<gene>
    <name evidence="1" type="ORF">QE152_g33438</name>
</gene>
<keyword evidence="2" id="KW-1185">Reference proteome</keyword>
<dbReference type="PANTHER" id="PTHR11439:SF481">
    <property type="entry name" value="REVERSE TRANSCRIPTASE TY1_COPIA-TYPE DOMAIN-CONTAINING PROTEIN"/>
    <property type="match status" value="1"/>
</dbReference>
<dbReference type="PANTHER" id="PTHR11439">
    <property type="entry name" value="GAG-POL-RELATED RETROTRANSPOSON"/>
    <property type="match status" value="1"/>
</dbReference>
<protein>
    <submittedName>
        <fullName evidence="1">Uncharacterized protein</fullName>
    </submittedName>
</protein>
<dbReference type="Proteomes" id="UP001458880">
    <property type="component" value="Unassembled WGS sequence"/>
</dbReference>